<accession>A0AAT9V7H1</accession>
<gene>
    <name evidence="1" type="ORF">QB910_000024</name>
</gene>
<name>A0AAT9V7H1_9CAUD</name>
<sequence>MPTPYSLIYQSFLGKINDFNFAKLDDDTLTSILRGYLQSSIVKFTKDCRQDLSQRDETNSTFTITLTDIEVEILAMMMVDAWLEIRINDDAGLKQVLTDNDFQIHSQANHIATNMQVRTANWTRVQKLINNYLQQVDISGLSTNKVQPNNPSPEGAYSPQDLVDDYYYGH</sequence>
<reference evidence="1" key="1">
    <citation type="submission" date="2023-04" db="EMBL/GenBank/DDBJ databases">
        <title>Characterization and genome study of newly isolated Alicyclobacillus-specific phaga.</title>
        <authorList>
            <person name="Shymialevich D."/>
            <person name="Wojcicki M."/>
            <person name="Srednicka P."/>
            <person name="Swider O."/>
        </authorList>
    </citation>
    <scope>NUCLEOTIDE SEQUENCE</scope>
</reference>
<evidence type="ECO:0000313" key="1">
    <source>
        <dbReference type="EMBL" id="WJJ55268.1"/>
    </source>
</evidence>
<organism evidence="1">
    <name type="scientific">Alicyclobacillus phage KKP_3916</name>
    <dbReference type="NCBI Taxonomy" id="3040651"/>
    <lineage>
        <taxon>Viruses</taxon>
        <taxon>Duplodnaviria</taxon>
        <taxon>Heunggongvirae</taxon>
        <taxon>Uroviricota</taxon>
        <taxon>Caudoviricetes</taxon>
    </lineage>
</organism>
<dbReference type="EMBL" id="OQ846916">
    <property type="protein sequence ID" value="WJJ55268.1"/>
    <property type="molecule type" value="Genomic_DNA"/>
</dbReference>
<protein>
    <submittedName>
        <fullName evidence="1">Uncharacterized protein</fullName>
    </submittedName>
</protein>
<proteinExistence type="predicted"/>